<reference evidence="1" key="1">
    <citation type="submission" date="2018-05" db="EMBL/GenBank/DDBJ databases">
        <authorList>
            <person name="Lanie J.A."/>
            <person name="Ng W.-L."/>
            <person name="Kazmierczak K.M."/>
            <person name="Andrzejewski T.M."/>
            <person name="Davidsen T.M."/>
            <person name="Wayne K.J."/>
            <person name="Tettelin H."/>
            <person name="Glass J.I."/>
            <person name="Rusch D."/>
            <person name="Podicherti R."/>
            <person name="Tsui H.-C.T."/>
            <person name="Winkler M.E."/>
        </authorList>
    </citation>
    <scope>NUCLEOTIDE SEQUENCE</scope>
</reference>
<name>A0A382WJL9_9ZZZZ</name>
<gene>
    <name evidence="1" type="ORF">METZ01_LOCUS411658</name>
</gene>
<dbReference type="AlphaFoldDB" id="A0A382WJL9"/>
<feature type="non-terminal residue" evidence="1">
    <location>
        <position position="1"/>
    </location>
</feature>
<organism evidence="1">
    <name type="scientific">marine metagenome</name>
    <dbReference type="NCBI Taxonomy" id="408172"/>
    <lineage>
        <taxon>unclassified sequences</taxon>
        <taxon>metagenomes</taxon>
        <taxon>ecological metagenomes</taxon>
    </lineage>
</organism>
<dbReference type="EMBL" id="UINC01160259">
    <property type="protein sequence ID" value="SVD58804.1"/>
    <property type="molecule type" value="Genomic_DNA"/>
</dbReference>
<evidence type="ECO:0000313" key="1">
    <source>
        <dbReference type="EMBL" id="SVD58804.1"/>
    </source>
</evidence>
<sequence>YSQCFLSKDLRDRCCCEALILGYGTNEATYLEDQLSVWMASDLPIYHWLHRSSVDLLNANYQHFLDNATRVVLDSAIDNHGYEALSCAQPGILSDLATARTARLRQSLGQFLAATPPLYLIQNLTEVTVSSQPTFKAEAQRLLAWQEDKLCRCDVKSESDRKSIEFRLIDLPEGAANILESKWIYEGETQLSWKLPDGSEVAWVRTASNGQSREHPLRADPFKPAKALSEALFF</sequence>
<protein>
    <submittedName>
        <fullName evidence="1">Uncharacterized protein</fullName>
    </submittedName>
</protein>
<accession>A0A382WJL9</accession>
<proteinExistence type="predicted"/>